<feature type="domain" description="C2H2-type" evidence="7">
    <location>
        <begin position="263"/>
        <end position="290"/>
    </location>
</feature>
<keyword evidence="2" id="KW-0677">Repeat</keyword>
<sequence length="320" mass="37714">MVCVYCCESFDDPSEYRTHQAAEHSDFHVDTAFAHVFNNYTEYLKVDCVDLACRLCSKRFDTPNTIAEHLVAAHDRAINLDFEIGMQIFKLGAERWVCAICHLKLPCLRSLSRHTSCHYHKFTCETCGKSYVNRENLTRHIAYGHSVFKICIRCKKKFPSCEARREHVLATKACWPLCCSLCGQRFANRRSKLDHLDKVHAQPPKTYTCPECGESFDKWRMYRSHFVVTHTSNNYACAFCEQKFDNKRGLLDHRIIHTKEKAFPCTICTKSFSRKKNLMQHMWIHREQKRFECTKCNKQFNQRVSWKTHMKSYHPDLVDF</sequence>
<feature type="domain" description="C2H2-type" evidence="7">
    <location>
        <begin position="291"/>
        <end position="314"/>
    </location>
</feature>
<keyword evidence="3 6" id="KW-0863">Zinc-finger</keyword>
<feature type="domain" description="C2H2-type" evidence="7">
    <location>
        <begin position="122"/>
        <end position="150"/>
    </location>
</feature>
<dbReference type="PANTHER" id="PTHR24393:SF34">
    <property type="entry name" value="PR_SET DOMAIN 13"/>
    <property type="match status" value="1"/>
</dbReference>
<keyword evidence="4" id="KW-0862">Zinc</keyword>
<keyword evidence="9" id="KW-1185">Reference proteome</keyword>
<dbReference type="Pfam" id="PF13912">
    <property type="entry name" value="zf-C2H2_6"/>
    <property type="match status" value="1"/>
</dbReference>
<organism evidence="8 9">
    <name type="scientific">Iphiclides podalirius</name>
    <name type="common">scarce swallowtail</name>
    <dbReference type="NCBI Taxonomy" id="110791"/>
    <lineage>
        <taxon>Eukaryota</taxon>
        <taxon>Metazoa</taxon>
        <taxon>Ecdysozoa</taxon>
        <taxon>Arthropoda</taxon>
        <taxon>Hexapoda</taxon>
        <taxon>Insecta</taxon>
        <taxon>Pterygota</taxon>
        <taxon>Neoptera</taxon>
        <taxon>Endopterygota</taxon>
        <taxon>Lepidoptera</taxon>
        <taxon>Glossata</taxon>
        <taxon>Ditrysia</taxon>
        <taxon>Papilionoidea</taxon>
        <taxon>Papilionidae</taxon>
        <taxon>Papilioninae</taxon>
        <taxon>Iphiclides</taxon>
    </lineage>
</organism>
<dbReference type="InterPro" id="IPR036236">
    <property type="entry name" value="Znf_C2H2_sf"/>
</dbReference>
<dbReference type="PROSITE" id="PS00028">
    <property type="entry name" value="ZINC_FINGER_C2H2_1"/>
    <property type="match status" value="8"/>
</dbReference>
<name>A0ABN8IMM5_9NEOP</name>
<evidence type="ECO:0000256" key="2">
    <source>
        <dbReference type="ARBA" id="ARBA00022737"/>
    </source>
</evidence>
<feature type="domain" description="C2H2-type" evidence="7">
    <location>
        <begin position="235"/>
        <end position="262"/>
    </location>
</feature>
<dbReference type="Pfam" id="PF00096">
    <property type="entry name" value="zf-C2H2"/>
    <property type="match status" value="3"/>
</dbReference>
<keyword evidence="1" id="KW-0479">Metal-binding</keyword>
<feature type="non-terminal residue" evidence="8">
    <location>
        <position position="320"/>
    </location>
</feature>
<keyword evidence="5" id="KW-0539">Nucleus</keyword>
<evidence type="ECO:0000313" key="8">
    <source>
        <dbReference type="EMBL" id="CAH2062209.1"/>
    </source>
</evidence>
<evidence type="ECO:0000256" key="6">
    <source>
        <dbReference type="PROSITE-ProRule" id="PRU00042"/>
    </source>
</evidence>
<evidence type="ECO:0000313" key="9">
    <source>
        <dbReference type="Proteomes" id="UP000837857"/>
    </source>
</evidence>
<dbReference type="PROSITE" id="PS50157">
    <property type="entry name" value="ZINC_FINGER_C2H2_2"/>
    <property type="match status" value="5"/>
</dbReference>
<dbReference type="PANTHER" id="PTHR24393">
    <property type="entry name" value="ZINC FINGER PROTEIN"/>
    <property type="match status" value="1"/>
</dbReference>
<dbReference type="InterPro" id="IPR013087">
    <property type="entry name" value="Znf_C2H2_type"/>
</dbReference>
<evidence type="ECO:0000259" key="7">
    <source>
        <dbReference type="PROSITE" id="PS50157"/>
    </source>
</evidence>
<evidence type="ECO:0000256" key="3">
    <source>
        <dbReference type="ARBA" id="ARBA00022771"/>
    </source>
</evidence>
<proteinExistence type="predicted"/>
<dbReference type="SMART" id="SM00355">
    <property type="entry name" value="ZnF_C2H2"/>
    <property type="match status" value="9"/>
</dbReference>
<evidence type="ECO:0000256" key="1">
    <source>
        <dbReference type="ARBA" id="ARBA00022723"/>
    </source>
</evidence>
<accession>A0ABN8IMM5</accession>
<feature type="domain" description="C2H2-type" evidence="7">
    <location>
        <begin position="207"/>
        <end position="235"/>
    </location>
</feature>
<dbReference type="EMBL" id="OW152841">
    <property type="protein sequence ID" value="CAH2062209.1"/>
    <property type="molecule type" value="Genomic_DNA"/>
</dbReference>
<dbReference type="SUPFAM" id="SSF57667">
    <property type="entry name" value="beta-beta-alpha zinc fingers"/>
    <property type="match status" value="3"/>
</dbReference>
<dbReference type="Proteomes" id="UP000837857">
    <property type="component" value="Chromosome 29"/>
</dbReference>
<evidence type="ECO:0000256" key="5">
    <source>
        <dbReference type="ARBA" id="ARBA00023242"/>
    </source>
</evidence>
<protein>
    <recommendedName>
        <fullName evidence="7">C2H2-type domain-containing protein</fullName>
    </recommendedName>
</protein>
<dbReference type="Gene3D" id="3.30.160.60">
    <property type="entry name" value="Classic Zinc Finger"/>
    <property type="match status" value="5"/>
</dbReference>
<gene>
    <name evidence="8" type="ORF">IPOD504_LOCUS11775</name>
</gene>
<evidence type="ECO:0000256" key="4">
    <source>
        <dbReference type="ARBA" id="ARBA00022833"/>
    </source>
</evidence>
<reference evidence="8" key="1">
    <citation type="submission" date="2022-03" db="EMBL/GenBank/DDBJ databases">
        <authorList>
            <person name="Martin H S."/>
        </authorList>
    </citation>
    <scope>NUCLEOTIDE SEQUENCE</scope>
</reference>